<keyword evidence="2" id="KW-1003">Cell membrane</keyword>
<feature type="transmembrane region" description="Helical" evidence="3">
    <location>
        <begin position="141"/>
        <end position="163"/>
    </location>
</feature>
<dbReference type="PANTHER" id="PTHR34295">
    <property type="entry name" value="BIOTIN TRANSPORTER BIOY"/>
    <property type="match status" value="1"/>
</dbReference>
<evidence type="ECO:0000313" key="5">
    <source>
        <dbReference type="Proteomes" id="UP000267250"/>
    </source>
</evidence>
<keyword evidence="5" id="KW-1185">Reference proteome</keyword>
<keyword evidence="2 3" id="KW-0472">Membrane</keyword>
<gene>
    <name evidence="4" type="ORF">BBF96_15585</name>
</gene>
<dbReference type="RefSeq" id="WP_127018036.1">
    <property type="nucleotide sequence ID" value="NZ_CP016379.1"/>
</dbReference>
<keyword evidence="3" id="KW-0812">Transmembrane</keyword>
<dbReference type="PANTHER" id="PTHR34295:SF1">
    <property type="entry name" value="BIOTIN TRANSPORTER BIOY"/>
    <property type="match status" value="1"/>
</dbReference>
<dbReference type="OrthoDB" id="9803495at2"/>
<dbReference type="KEGG" id="aft:BBF96_15585"/>
<dbReference type="PIRSF" id="PIRSF016661">
    <property type="entry name" value="BioY"/>
    <property type="match status" value="1"/>
</dbReference>
<dbReference type="Proteomes" id="UP000267250">
    <property type="component" value="Chromosome"/>
</dbReference>
<comment type="similarity">
    <text evidence="1 2">Belongs to the BioY family.</text>
</comment>
<dbReference type="InterPro" id="IPR003784">
    <property type="entry name" value="BioY"/>
</dbReference>
<sequence length="179" mass="18849">MKTKQIILTGLFAALTAVGAMITIPLPFSPVPITLQILFTLLAGIILGSRYGALSQLIYLFLGGIGLPVFAGGSGGFQALVGPTAGYLWGFVLAAFVVGLIAEHRSSLKTDIFAMLIGIILIYLPGMMGLHWIAGLSFSKAFALGVLPFIPGDLTKVLLAALIKRQLSSRVPFIFGEEG</sequence>
<dbReference type="Pfam" id="PF02632">
    <property type="entry name" value="BioY"/>
    <property type="match status" value="1"/>
</dbReference>
<feature type="transmembrane region" description="Helical" evidence="3">
    <location>
        <begin position="30"/>
        <end position="47"/>
    </location>
</feature>
<dbReference type="GO" id="GO:0005886">
    <property type="term" value="C:plasma membrane"/>
    <property type="evidence" value="ECO:0007669"/>
    <property type="project" value="UniProtKB-SubCell"/>
</dbReference>
<evidence type="ECO:0000256" key="2">
    <source>
        <dbReference type="PIRNR" id="PIRNR016661"/>
    </source>
</evidence>
<comment type="subcellular location">
    <subcellularLocation>
        <location evidence="2">Cell membrane</location>
        <topology evidence="2">Multi-pass membrane protein</topology>
    </subcellularLocation>
</comment>
<dbReference type="GO" id="GO:0015225">
    <property type="term" value="F:biotin transmembrane transporter activity"/>
    <property type="evidence" value="ECO:0007669"/>
    <property type="project" value="UniProtKB-UniRule"/>
</dbReference>
<dbReference type="EMBL" id="CP016379">
    <property type="protein sequence ID" value="AZR74668.1"/>
    <property type="molecule type" value="Genomic_DNA"/>
</dbReference>
<name>A0A3Q9HSC2_9FIRM</name>
<evidence type="ECO:0000256" key="1">
    <source>
        <dbReference type="ARBA" id="ARBA00010692"/>
    </source>
</evidence>
<dbReference type="AlphaFoldDB" id="A0A3Q9HSC2"/>
<dbReference type="Gene3D" id="1.10.1760.20">
    <property type="match status" value="1"/>
</dbReference>
<proteinExistence type="inferred from homology"/>
<evidence type="ECO:0000313" key="4">
    <source>
        <dbReference type="EMBL" id="AZR74668.1"/>
    </source>
</evidence>
<evidence type="ECO:0000256" key="3">
    <source>
        <dbReference type="SAM" id="Phobius"/>
    </source>
</evidence>
<feature type="transmembrane region" description="Helical" evidence="3">
    <location>
        <begin position="59"/>
        <end position="80"/>
    </location>
</feature>
<protein>
    <recommendedName>
        <fullName evidence="2">Biotin transporter</fullName>
    </recommendedName>
</protein>
<feature type="transmembrane region" description="Helical" evidence="3">
    <location>
        <begin position="86"/>
        <end position="102"/>
    </location>
</feature>
<keyword evidence="2" id="KW-0813">Transport</keyword>
<feature type="transmembrane region" description="Helical" evidence="3">
    <location>
        <begin position="114"/>
        <end position="135"/>
    </location>
</feature>
<organism evidence="4 5">
    <name type="scientific">Anoxybacter fermentans</name>
    <dbReference type="NCBI Taxonomy" id="1323375"/>
    <lineage>
        <taxon>Bacteria</taxon>
        <taxon>Bacillati</taxon>
        <taxon>Bacillota</taxon>
        <taxon>Clostridia</taxon>
        <taxon>Halanaerobiales</taxon>
        <taxon>Anoxybacter</taxon>
    </lineage>
</organism>
<reference evidence="4 5" key="1">
    <citation type="submission" date="2016-07" db="EMBL/GenBank/DDBJ databases">
        <title>Genome and transcriptome analysis of iron-reducing fermentative bacteria Anoxybacter fermentans.</title>
        <authorList>
            <person name="Zeng X."/>
            <person name="Shao Z."/>
        </authorList>
    </citation>
    <scope>NUCLEOTIDE SEQUENCE [LARGE SCALE GENOMIC DNA]</scope>
    <source>
        <strain evidence="4 5">DY22613</strain>
    </source>
</reference>
<accession>A0A3Q9HSC2</accession>
<keyword evidence="3" id="KW-1133">Transmembrane helix</keyword>